<gene>
    <name evidence="2" type="ORF">ONE63_000171</name>
</gene>
<dbReference type="InterPro" id="IPR050091">
    <property type="entry name" value="PKS_NRPS_Biosynth_Enz"/>
</dbReference>
<dbReference type="PROSITE" id="PS52004">
    <property type="entry name" value="KS3_2"/>
    <property type="match status" value="1"/>
</dbReference>
<dbReference type="InterPro" id="IPR016035">
    <property type="entry name" value="Acyl_Trfase/lysoPLipase"/>
</dbReference>
<reference evidence="2" key="1">
    <citation type="submission" date="2022-12" db="EMBL/GenBank/DDBJ databases">
        <title>Chromosome-level genome assembly of the bean flower thrips Megalurothrips usitatus.</title>
        <authorList>
            <person name="Ma L."/>
            <person name="Liu Q."/>
            <person name="Li H."/>
            <person name="Cai W."/>
        </authorList>
    </citation>
    <scope>NUCLEOTIDE SEQUENCE</scope>
    <source>
        <strain evidence="2">Cailab_2022a</strain>
    </source>
</reference>
<dbReference type="SUPFAM" id="SSF53901">
    <property type="entry name" value="Thiolase-like"/>
    <property type="match status" value="2"/>
</dbReference>
<dbReference type="InterPro" id="IPR020841">
    <property type="entry name" value="PKS_Beta-ketoAc_synthase_dom"/>
</dbReference>
<comment type="caution">
    <text evidence="2">The sequence shown here is derived from an EMBL/GenBank/DDBJ whole genome shotgun (WGS) entry which is preliminary data.</text>
</comment>
<evidence type="ECO:0000313" key="2">
    <source>
        <dbReference type="EMBL" id="KAJ1531496.1"/>
    </source>
</evidence>
<name>A0AAV7Y4S4_9NEOP</name>
<dbReference type="GO" id="GO:0004312">
    <property type="term" value="F:fatty acid synthase activity"/>
    <property type="evidence" value="ECO:0007669"/>
    <property type="project" value="TreeGrafter"/>
</dbReference>
<evidence type="ECO:0000259" key="1">
    <source>
        <dbReference type="PROSITE" id="PS52004"/>
    </source>
</evidence>
<dbReference type="Gene3D" id="3.40.47.10">
    <property type="match status" value="1"/>
</dbReference>
<sequence length="897" mass="96759">MPGIGVVISGIGGSFPQSSNVQDFGRDLLENKYLPTPTERWRYVKIDAVCGQIPYQNFDDTFFGISKRLAKSTDPATKMGYVRCFEAIVDAGVHPQKMRGGNVGVYSSGGISEFEQLVLFNERHDGYVVMGYARAMLPNRISYIFDFKGPSCSMDSSWAGSHLALRTAADSIRSGACEAALVVGSYIGRFPEASALLRQLGFISDDGLTRSFDLRASGSVHSDCCVAFFLQRADQAKRCYAHLLAADFAYVGRGSNVDITLPSPRGIRDFITGMYRTHGIDPKRVAYLEADGSAHPVRDECELDAIDAALVKDCGRCVPLLVGSVRSNLGHADSVNGHAAICKAICAMESGVVPATLNHSEANTRVAGLVAGRLRVVDENTPLALTADSVVAVNTLGLSGSVGHSVLQANPRGPTSPQDPDEHLPRLVTLAATNEDTVQEAARRVQAAPFDTNFYRLVQDVFSPNISGFNYRSYVICPPSEGDSFPVEKAGPRPVWFVYSGMGSQWPGMGADLMRIPIFADTIERLHAALEDKGLDLKAILTDTGPEAFDNILKSFVGVTACQVALTNVLAAVGVVPDGFIGHSVGELGCAFADGCLSETEAILAAWARGVASNRSPLIKGMMAAIGLGYRDVLPRLPAAIDIACHNSAHSCTLSGPAADVRRFTDQLLAEGVFAKAVSVADIAYHSRYIQPAGPLLRQYLQQVTPKPKLRSPKWVSSSVPAELRGTDADRFCSADYQTNNLLGPVLFEEGLASIPRDALVIEIGPHGLLQPLLRRALREQVNVALTLRSSSDSVRFLLNAIGKISLYTSVPDVAALYPDVEFPVPRGTHSLASLLQWSIEPHDDMYSTMCRRDLGLEVHNDSPSMKAHGTRLLPLSEQLVRSDTAKDMFCRVRETL</sequence>
<dbReference type="InterPro" id="IPR016036">
    <property type="entry name" value="Malonyl_transacylase_ACP-bd"/>
</dbReference>
<dbReference type="SMART" id="SM00827">
    <property type="entry name" value="PKS_AT"/>
    <property type="match status" value="1"/>
</dbReference>
<dbReference type="Pfam" id="PF00109">
    <property type="entry name" value="ketoacyl-synt"/>
    <property type="match status" value="1"/>
</dbReference>
<accession>A0AAV7Y4S4</accession>
<evidence type="ECO:0000313" key="3">
    <source>
        <dbReference type="Proteomes" id="UP001075354"/>
    </source>
</evidence>
<dbReference type="GO" id="GO:0006633">
    <property type="term" value="P:fatty acid biosynthetic process"/>
    <property type="evidence" value="ECO:0007669"/>
    <property type="project" value="TreeGrafter"/>
</dbReference>
<dbReference type="SMART" id="SM00825">
    <property type="entry name" value="PKS_KS"/>
    <property type="match status" value="1"/>
</dbReference>
<dbReference type="SUPFAM" id="SSF55048">
    <property type="entry name" value="Probable ACP-binding domain of malonyl-CoA ACP transacylase"/>
    <property type="match status" value="1"/>
</dbReference>
<organism evidence="2 3">
    <name type="scientific">Megalurothrips usitatus</name>
    <name type="common">bean blossom thrips</name>
    <dbReference type="NCBI Taxonomy" id="439358"/>
    <lineage>
        <taxon>Eukaryota</taxon>
        <taxon>Metazoa</taxon>
        <taxon>Ecdysozoa</taxon>
        <taxon>Arthropoda</taxon>
        <taxon>Hexapoda</taxon>
        <taxon>Insecta</taxon>
        <taxon>Pterygota</taxon>
        <taxon>Neoptera</taxon>
        <taxon>Paraneoptera</taxon>
        <taxon>Thysanoptera</taxon>
        <taxon>Terebrantia</taxon>
        <taxon>Thripoidea</taxon>
        <taxon>Thripidae</taxon>
        <taxon>Megalurothrips</taxon>
    </lineage>
</organism>
<feature type="domain" description="Ketosynthase family 3 (KS3)" evidence="1">
    <location>
        <begin position="3"/>
        <end position="409"/>
    </location>
</feature>
<dbReference type="InterPro" id="IPR014043">
    <property type="entry name" value="Acyl_transferase_dom"/>
</dbReference>
<dbReference type="Gene3D" id="3.30.70.3290">
    <property type="match status" value="1"/>
</dbReference>
<dbReference type="EMBL" id="JAPTSV010000001">
    <property type="protein sequence ID" value="KAJ1531496.1"/>
    <property type="molecule type" value="Genomic_DNA"/>
</dbReference>
<proteinExistence type="predicted"/>
<dbReference type="Gene3D" id="3.40.366.10">
    <property type="entry name" value="Malonyl-Coenzyme A Acyl Carrier Protein, domain 2"/>
    <property type="match status" value="1"/>
</dbReference>
<dbReference type="PANTHER" id="PTHR43775:SF23">
    <property type="entry name" value="FATTY ACID SYNTHASE 3"/>
    <property type="match status" value="1"/>
</dbReference>
<protein>
    <recommendedName>
        <fullName evidence="1">Ketosynthase family 3 (KS3) domain-containing protein</fullName>
    </recommendedName>
</protein>
<dbReference type="InterPro" id="IPR014031">
    <property type="entry name" value="Ketoacyl_synth_C"/>
</dbReference>
<keyword evidence="3" id="KW-1185">Reference proteome</keyword>
<dbReference type="PANTHER" id="PTHR43775">
    <property type="entry name" value="FATTY ACID SYNTHASE"/>
    <property type="match status" value="1"/>
</dbReference>
<dbReference type="InterPro" id="IPR016039">
    <property type="entry name" value="Thiolase-like"/>
</dbReference>
<dbReference type="SUPFAM" id="SSF52151">
    <property type="entry name" value="FabD/lysophospholipase-like"/>
    <property type="match status" value="1"/>
</dbReference>
<dbReference type="AlphaFoldDB" id="A0AAV7Y4S4"/>
<dbReference type="Proteomes" id="UP001075354">
    <property type="component" value="Chromosome 1"/>
</dbReference>
<dbReference type="InterPro" id="IPR032821">
    <property type="entry name" value="PKS_assoc"/>
</dbReference>
<dbReference type="CDD" id="cd00833">
    <property type="entry name" value="PKS"/>
    <property type="match status" value="1"/>
</dbReference>
<dbReference type="Pfam" id="PF02801">
    <property type="entry name" value="Ketoacyl-synt_C"/>
    <property type="match status" value="1"/>
</dbReference>
<dbReference type="Pfam" id="PF16197">
    <property type="entry name" value="KAsynt_C_assoc"/>
    <property type="match status" value="1"/>
</dbReference>
<dbReference type="InterPro" id="IPR014030">
    <property type="entry name" value="Ketoacyl_synth_N"/>
</dbReference>
<dbReference type="Pfam" id="PF00698">
    <property type="entry name" value="Acyl_transf_1"/>
    <property type="match status" value="1"/>
</dbReference>
<dbReference type="InterPro" id="IPR001227">
    <property type="entry name" value="Ac_transferase_dom_sf"/>
</dbReference>